<evidence type="ECO:0000256" key="6">
    <source>
        <dbReference type="ARBA" id="ARBA00022837"/>
    </source>
</evidence>
<evidence type="ECO:0000256" key="5">
    <source>
        <dbReference type="ARBA" id="ARBA00022801"/>
    </source>
</evidence>
<keyword evidence="11" id="KW-1185">Reference proteome</keyword>
<evidence type="ECO:0000256" key="7">
    <source>
        <dbReference type="ARBA" id="ARBA00023157"/>
    </source>
</evidence>
<dbReference type="PANTHER" id="PTHR33938:SF15">
    <property type="entry name" value="FERULOYL ESTERASE B-RELATED"/>
    <property type="match status" value="1"/>
</dbReference>
<evidence type="ECO:0000256" key="4">
    <source>
        <dbReference type="ARBA" id="ARBA00022729"/>
    </source>
</evidence>
<protein>
    <submittedName>
        <fullName evidence="10">Feruloyl esterase</fullName>
    </submittedName>
</protein>
<dbReference type="PANTHER" id="PTHR33938">
    <property type="entry name" value="FERULOYL ESTERASE B-RELATED"/>
    <property type="match status" value="1"/>
</dbReference>
<comment type="similarity">
    <text evidence="1">Belongs to the tannase family.</text>
</comment>
<reference evidence="10 11" key="1">
    <citation type="submission" date="2016-10" db="EMBL/GenBank/DDBJ databases">
        <authorList>
            <person name="de Groot N.N."/>
        </authorList>
    </citation>
    <scope>NUCLEOTIDE SEQUENCE [LARGE SCALE GENOMIC DNA]</scope>
    <source>
        <strain evidence="10 11">DSM 25294</strain>
    </source>
</reference>
<keyword evidence="6" id="KW-0106">Calcium</keyword>
<sequence length="517" mass="55388">MTRSLGIFALAILALQAPEAASGQSACNVDALPMIPDVDYLGVRPAEEPVSHCSVEGVIGGKIHFELLLPEDWNGKFVMGGGGGFVGSVMNTSLMFGSLQSGYATVGTDTGHQGHPADAGWARNDLEALVNFGHLAVHRTAVTAKALTNEYYGQEISRSYFTGCSRGGGQAIMSALRYPEDFDAVAAGAYAVDWTGIAVQATQINQAMYPDPNDIEQAVVGPEAQALVETSYLAACDALDGLEDSILNDPRTCTFDVGSLQCEAGETENCLSTEEVAAIKVVYDGPKDADGNSLYYGFPFGGETAEGGWSRWLTGGMKYQDDDASFQEGVGSGGFEEPVSPSAFFSFGNGIMQNFVYHDPDWTYDNFEFSTYEEDASAAAETLNATNPDLSAYRKRGGKMLLYSGWSDNAQSGLAMVGYYEDVLDHDPSARDDIRLFMMPGVEHCFGGPGPSWVNFLAEIDAWAEKGDAPDQITAYWLDEQAQPVGGRPVCAYPQVAKYDGQGDPRDPSSFSCRPDN</sequence>
<evidence type="ECO:0000313" key="11">
    <source>
        <dbReference type="Proteomes" id="UP000199382"/>
    </source>
</evidence>
<dbReference type="InterPro" id="IPR029058">
    <property type="entry name" value="AB_hydrolase_fold"/>
</dbReference>
<proteinExistence type="inferred from homology"/>
<feature type="region of interest" description="Disordered" evidence="8">
    <location>
        <begin position="497"/>
        <end position="517"/>
    </location>
</feature>
<evidence type="ECO:0000313" key="10">
    <source>
        <dbReference type="EMBL" id="SDJ63762.1"/>
    </source>
</evidence>
<keyword evidence="2" id="KW-0719">Serine esterase</keyword>
<feature type="signal peptide" evidence="9">
    <location>
        <begin position="1"/>
        <end position="20"/>
    </location>
</feature>
<dbReference type="Pfam" id="PF07519">
    <property type="entry name" value="Tannase"/>
    <property type="match status" value="1"/>
</dbReference>
<dbReference type="RefSeq" id="WP_093155737.1">
    <property type="nucleotide sequence ID" value="NZ_FNEK01000021.1"/>
</dbReference>
<dbReference type="EMBL" id="FNEK01000021">
    <property type="protein sequence ID" value="SDJ63762.1"/>
    <property type="molecule type" value="Genomic_DNA"/>
</dbReference>
<dbReference type="GO" id="GO:0046872">
    <property type="term" value="F:metal ion binding"/>
    <property type="evidence" value="ECO:0007669"/>
    <property type="project" value="UniProtKB-KW"/>
</dbReference>
<evidence type="ECO:0000256" key="3">
    <source>
        <dbReference type="ARBA" id="ARBA00022723"/>
    </source>
</evidence>
<dbReference type="SUPFAM" id="SSF53474">
    <property type="entry name" value="alpha/beta-Hydrolases"/>
    <property type="match status" value="1"/>
</dbReference>
<keyword evidence="5" id="KW-0378">Hydrolase</keyword>
<dbReference type="AlphaFoldDB" id="A0A1G8VCD3"/>
<feature type="chain" id="PRO_5011495448" evidence="9">
    <location>
        <begin position="21"/>
        <end position="517"/>
    </location>
</feature>
<evidence type="ECO:0000256" key="9">
    <source>
        <dbReference type="SAM" id="SignalP"/>
    </source>
</evidence>
<dbReference type="OrthoDB" id="7197884at2"/>
<evidence type="ECO:0000256" key="1">
    <source>
        <dbReference type="ARBA" id="ARBA00006249"/>
    </source>
</evidence>
<gene>
    <name evidence="10" type="ORF">SAMN04488026_10217</name>
</gene>
<evidence type="ECO:0000256" key="8">
    <source>
        <dbReference type="SAM" id="MobiDB-lite"/>
    </source>
</evidence>
<evidence type="ECO:0000256" key="2">
    <source>
        <dbReference type="ARBA" id="ARBA00022487"/>
    </source>
</evidence>
<organism evidence="10 11">
    <name type="scientific">Aliiruegeria lutimaris</name>
    <dbReference type="NCBI Taxonomy" id="571298"/>
    <lineage>
        <taxon>Bacteria</taxon>
        <taxon>Pseudomonadati</taxon>
        <taxon>Pseudomonadota</taxon>
        <taxon>Alphaproteobacteria</taxon>
        <taxon>Rhodobacterales</taxon>
        <taxon>Roseobacteraceae</taxon>
        <taxon>Aliiruegeria</taxon>
    </lineage>
</organism>
<keyword evidence="4 9" id="KW-0732">Signal</keyword>
<dbReference type="Gene3D" id="3.40.50.1820">
    <property type="entry name" value="alpha/beta hydrolase"/>
    <property type="match status" value="1"/>
</dbReference>
<dbReference type="Proteomes" id="UP000199382">
    <property type="component" value="Unassembled WGS sequence"/>
</dbReference>
<accession>A0A1G8VCD3</accession>
<dbReference type="GO" id="GO:0052689">
    <property type="term" value="F:carboxylic ester hydrolase activity"/>
    <property type="evidence" value="ECO:0007669"/>
    <property type="project" value="UniProtKB-KW"/>
</dbReference>
<dbReference type="InterPro" id="IPR011118">
    <property type="entry name" value="Tannase/feruloyl_esterase"/>
</dbReference>
<dbReference type="STRING" id="571298.SAMN04488026_10217"/>
<name>A0A1G8VCD3_9RHOB</name>
<keyword evidence="3" id="KW-0479">Metal-binding</keyword>
<keyword evidence="7" id="KW-1015">Disulfide bond</keyword>